<dbReference type="SUPFAM" id="SSF52540">
    <property type="entry name" value="P-loop containing nucleoside triphosphate hydrolases"/>
    <property type="match status" value="1"/>
</dbReference>
<organism evidence="6 7">
    <name type="scientific">Streptomyces glebosus</name>
    <dbReference type="NCBI Taxonomy" id="249580"/>
    <lineage>
        <taxon>Bacteria</taxon>
        <taxon>Bacillati</taxon>
        <taxon>Actinomycetota</taxon>
        <taxon>Actinomycetes</taxon>
        <taxon>Kitasatosporales</taxon>
        <taxon>Streptomycetaceae</taxon>
        <taxon>Streptomyces</taxon>
    </lineage>
</organism>
<feature type="repeat" description="WD" evidence="3">
    <location>
        <begin position="774"/>
        <end position="815"/>
    </location>
</feature>
<dbReference type="Pfam" id="PF20703">
    <property type="entry name" value="nSTAND1"/>
    <property type="match status" value="1"/>
</dbReference>
<protein>
    <recommendedName>
        <fullName evidence="5">HTH cro/C1-type domain-containing protein</fullName>
    </recommendedName>
</protein>
<dbReference type="PANTHER" id="PTHR22847">
    <property type="entry name" value="WD40 REPEAT PROTEIN"/>
    <property type="match status" value="1"/>
</dbReference>
<dbReference type="PANTHER" id="PTHR22847:SF637">
    <property type="entry name" value="WD REPEAT DOMAIN 5B"/>
    <property type="match status" value="1"/>
</dbReference>
<dbReference type="RefSeq" id="WP_308438245.1">
    <property type="nucleotide sequence ID" value="NZ_BLIO01000001.1"/>
</dbReference>
<dbReference type="InterPro" id="IPR001387">
    <property type="entry name" value="Cro/C1-type_HTH"/>
</dbReference>
<dbReference type="SUPFAM" id="SSF50998">
    <property type="entry name" value="Quinoprotein alcohol dehydrogenase-like"/>
    <property type="match status" value="1"/>
</dbReference>
<evidence type="ECO:0000256" key="4">
    <source>
        <dbReference type="SAM" id="MobiDB-lite"/>
    </source>
</evidence>
<dbReference type="CDD" id="cd00200">
    <property type="entry name" value="WD40"/>
    <property type="match status" value="2"/>
</dbReference>
<dbReference type="InterPro" id="IPR010982">
    <property type="entry name" value="Lambda_DNA-bd_dom_sf"/>
</dbReference>
<dbReference type="SMART" id="SM00530">
    <property type="entry name" value="HTH_XRE"/>
    <property type="match status" value="1"/>
</dbReference>
<dbReference type="PRINTS" id="PR00320">
    <property type="entry name" value="GPROTEINBRPT"/>
</dbReference>
<dbReference type="InterPro" id="IPR011047">
    <property type="entry name" value="Quinoprotein_ADH-like_sf"/>
</dbReference>
<feature type="repeat" description="WD" evidence="3">
    <location>
        <begin position="732"/>
        <end position="773"/>
    </location>
</feature>
<gene>
    <name evidence="6" type="ORF">Sgleb_75790</name>
</gene>
<feature type="domain" description="HTH cro/C1-type" evidence="5">
    <location>
        <begin position="21"/>
        <end position="77"/>
    </location>
</feature>
<dbReference type="InterPro" id="IPR018391">
    <property type="entry name" value="PQQ_b-propeller_rpt"/>
</dbReference>
<dbReference type="PROSITE" id="PS50294">
    <property type="entry name" value="WD_REPEATS_REGION"/>
    <property type="match status" value="9"/>
</dbReference>
<evidence type="ECO:0000259" key="5">
    <source>
        <dbReference type="SMART" id="SM00530"/>
    </source>
</evidence>
<keyword evidence="1 3" id="KW-0853">WD repeat</keyword>
<feature type="region of interest" description="Disordered" evidence="4">
    <location>
        <begin position="375"/>
        <end position="397"/>
    </location>
</feature>
<name>A0A640T949_9ACTN</name>
<feature type="compositionally biased region" description="Basic and acidic residues" evidence="4">
    <location>
        <begin position="379"/>
        <end position="389"/>
    </location>
</feature>
<keyword evidence="2" id="KW-0677">Repeat</keyword>
<dbReference type="InterPro" id="IPR049052">
    <property type="entry name" value="nSTAND1"/>
</dbReference>
<feature type="repeat" description="WD" evidence="3">
    <location>
        <begin position="859"/>
        <end position="900"/>
    </location>
</feature>
<sequence length="1144" mass="122993">MGRPENPIDPQDGPVQRFAYELRKLREEAGAPAYRAMARRAGYSAATLSQAAAGERLPTLPVVLAYVRACGGDGQEWRYRWQETDDELARLPRPQEDDSDSPYKGLARFEPGDAQLFFGRDQLIDDLLQLTRRCRVAALVGASGSGKSSVLRAGFIPCLRHTQDSGRRPAALRIITPGAHPLRINDCLLHAKDTSDGTADTWLIVDQFEELYTLCRDPAERTAFIDRLLAAHEPSSRLRVLIAVRADFYGRCLEHEGLTTVLRDAGLPVAPMGPSELREAIVKPAAARGLTVERGLTARLIEELDGEPGGLPLMSHALLETWRRRRGKTLTEAAYNAADGLHGAIAHTAEAAYTRLPPAQATIARRTLLRLITPGEGAQDTRRPIDRSELGTGDPSDTEAVLERLTSARLLTLDGNTIDLAHEALISAWPRLRGWIDDDRERLRVHRRLTDAAHAWDELGGDPGALYRGVRLTTAEENLTPSDLTTLEQDFLTASTTARDHEQHAAARTTRRLRRLTATLSVLLVLALIAGTAAWDQYRTSEQQRRHALAAQQSSLSRQLAAQSTALADDNPDLASLLAVHAYRAARTKEATLALLAAAGLPLRHHLAHTYDAQSAVFSPDGRTLASVDGAGGIRLWDANTGKMRTTLTANSGAKSVAFSPDGRTLASGEDNGGVRLWDISTGKLRAALNSPHVDYVTSVAFSPDGRTLAGSGGNSDTVRLWDVTTGKTRTTLTDSRGARSVAFSPDGHTLATGTDRGRLRLWDVATGTVRASLRSPADVVESVAFSRDGRTLASGDEDGKVRLWDTATSKTLATLTGHTGDVKAVAFSPDGRTLASIGGEDGALRLWDTASGRTRAILAGHTKAVRSLAFSRDGSTVASGSDDGTMRLWDVARGKGRTAFRRNTAVQAVVFSPGGRALAGGSDGAGRAWLWNAATGRAKVLTYSAAGGLQRMLFSPDGRTLAGEDGSDTVLVWDVATGRAPTALPRAYVSVRALAFSPDGRTMAGNSYEGTVLLWDVKTGHTRTRTTPPGQVNRVGPVAFSPDGRTLATGSDDGTVRLWDVKTGKRRAILPGHTGRVRTVAFSPDGRTLASGDDTGNVRLWDVYLPDPADAANKICHAVNRELTPQESLQYLPGRKSHHACRP</sequence>
<dbReference type="InterPro" id="IPR019775">
    <property type="entry name" value="WD40_repeat_CS"/>
</dbReference>
<dbReference type="AlphaFoldDB" id="A0A640T949"/>
<accession>A0A640T949</accession>
<feature type="repeat" description="WD" evidence="3">
    <location>
        <begin position="1071"/>
        <end position="1104"/>
    </location>
</feature>
<feature type="repeat" description="WD" evidence="3">
    <location>
        <begin position="816"/>
        <end position="858"/>
    </location>
</feature>
<dbReference type="Proteomes" id="UP000430079">
    <property type="component" value="Unassembled WGS sequence"/>
</dbReference>
<dbReference type="Pfam" id="PF13560">
    <property type="entry name" value="HTH_31"/>
    <property type="match status" value="1"/>
</dbReference>
<feature type="repeat" description="WD" evidence="3">
    <location>
        <begin position="992"/>
        <end position="1026"/>
    </location>
</feature>
<proteinExistence type="predicted"/>
<dbReference type="InterPro" id="IPR036322">
    <property type="entry name" value="WD40_repeat_dom_sf"/>
</dbReference>
<feature type="repeat" description="WD" evidence="3">
    <location>
        <begin position="1029"/>
        <end position="1070"/>
    </location>
</feature>
<dbReference type="Pfam" id="PF00400">
    <property type="entry name" value="WD40"/>
    <property type="match status" value="10"/>
</dbReference>
<dbReference type="InterPro" id="IPR020472">
    <property type="entry name" value="WD40_PAC1"/>
</dbReference>
<dbReference type="InterPro" id="IPR027417">
    <property type="entry name" value="P-loop_NTPase"/>
</dbReference>
<dbReference type="SMART" id="SM00320">
    <property type="entry name" value="WD40"/>
    <property type="match status" value="12"/>
</dbReference>
<dbReference type="CDD" id="cd00093">
    <property type="entry name" value="HTH_XRE"/>
    <property type="match status" value="1"/>
</dbReference>
<evidence type="ECO:0000256" key="1">
    <source>
        <dbReference type="ARBA" id="ARBA00022574"/>
    </source>
</evidence>
<dbReference type="Gene3D" id="2.130.10.10">
    <property type="entry name" value="YVTN repeat-like/Quinoprotein amine dehydrogenase"/>
    <property type="match status" value="4"/>
</dbReference>
<comment type="caution">
    <text evidence="6">The sequence shown here is derived from an EMBL/GenBank/DDBJ whole genome shotgun (WGS) entry which is preliminary data.</text>
</comment>
<dbReference type="SMART" id="SM00564">
    <property type="entry name" value="PQQ"/>
    <property type="match status" value="4"/>
</dbReference>
<keyword evidence="7" id="KW-1185">Reference proteome</keyword>
<dbReference type="EMBL" id="BLIO01000001">
    <property type="protein sequence ID" value="GFE19532.1"/>
    <property type="molecule type" value="Genomic_DNA"/>
</dbReference>
<dbReference type="PROSITE" id="PS00678">
    <property type="entry name" value="WD_REPEATS_1"/>
    <property type="match status" value="5"/>
</dbReference>
<dbReference type="InterPro" id="IPR015943">
    <property type="entry name" value="WD40/YVTN_repeat-like_dom_sf"/>
</dbReference>
<evidence type="ECO:0000313" key="6">
    <source>
        <dbReference type="EMBL" id="GFE19532.1"/>
    </source>
</evidence>
<evidence type="ECO:0000313" key="7">
    <source>
        <dbReference type="Proteomes" id="UP000430079"/>
    </source>
</evidence>
<dbReference type="InterPro" id="IPR001680">
    <property type="entry name" value="WD40_rpt"/>
</dbReference>
<evidence type="ECO:0000256" key="3">
    <source>
        <dbReference type="PROSITE-ProRule" id="PRU00221"/>
    </source>
</evidence>
<dbReference type="SUPFAM" id="SSF47413">
    <property type="entry name" value="lambda repressor-like DNA-binding domains"/>
    <property type="match status" value="1"/>
</dbReference>
<feature type="repeat" description="WD" evidence="3">
    <location>
        <begin position="656"/>
        <end position="688"/>
    </location>
</feature>
<dbReference type="SUPFAM" id="SSF50978">
    <property type="entry name" value="WD40 repeat-like"/>
    <property type="match status" value="1"/>
</dbReference>
<dbReference type="PROSITE" id="PS50082">
    <property type="entry name" value="WD_REPEATS_2"/>
    <property type="match status" value="10"/>
</dbReference>
<reference evidence="6 7" key="1">
    <citation type="submission" date="2019-12" db="EMBL/GenBank/DDBJ databases">
        <title>Whole genome shotgun sequence of Streptomyces hygroscopicus subsp. glebosus NBRC 13786.</title>
        <authorList>
            <person name="Ichikawa N."/>
            <person name="Kimura A."/>
            <person name="Kitahashi Y."/>
            <person name="Komaki H."/>
            <person name="Tamura T."/>
        </authorList>
    </citation>
    <scope>NUCLEOTIDE SEQUENCE [LARGE SCALE GENOMIC DNA]</scope>
    <source>
        <strain evidence="6 7">NBRC 13786</strain>
    </source>
</reference>
<evidence type="ECO:0000256" key="2">
    <source>
        <dbReference type="ARBA" id="ARBA00022737"/>
    </source>
</evidence>
<feature type="repeat" description="WD" evidence="3">
    <location>
        <begin position="690"/>
        <end position="732"/>
    </location>
</feature>
<feature type="repeat" description="WD" evidence="3">
    <location>
        <begin position="606"/>
        <end position="647"/>
    </location>
</feature>
<dbReference type="GO" id="GO:0003677">
    <property type="term" value="F:DNA binding"/>
    <property type="evidence" value="ECO:0007669"/>
    <property type="project" value="InterPro"/>
</dbReference>